<name>A0A4Y2R2C7_ARAVE</name>
<dbReference type="EMBL" id="BGPR01015573">
    <property type="protein sequence ID" value="GBN69792.1"/>
    <property type="molecule type" value="Genomic_DNA"/>
</dbReference>
<proteinExistence type="predicted"/>
<accession>A0A4Y2R2C7</accession>
<comment type="caution">
    <text evidence="1">The sequence shown here is derived from an EMBL/GenBank/DDBJ whole genome shotgun (WGS) entry which is preliminary data.</text>
</comment>
<reference evidence="1 2" key="1">
    <citation type="journal article" date="2019" name="Sci. Rep.">
        <title>Orb-weaving spider Araneus ventricosus genome elucidates the spidroin gene catalogue.</title>
        <authorList>
            <person name="Kono N."/>
            <person name="Nakamura H."/>
            <person name="Ohtoshi R."/>
            <person name="Moran D.A.P."/>
            <person name="Shinohara A."/>
            <person name="Yoshida Y."/>
            <person name="Fujiwara M."/>
            <person name="Mori M."/>
            <person name="Tomita M."/>
            <person name="Arakawa K."/>
        </authorList>
    </citation>
    <scope>NUCLEOTIDE SEQUENCE [LARGE SCALE GENOMIC DNA]</scope>
</reference>
<dbReference type="AlphaFoldDB" id="A0A4Y2R2C7"/>
<organism evidence="1 2">
    <name type="scientific">Araneus ventricosus</name>
    <name type="common">Orbweaver spider</name>
    <name type="synonym">Epeira ventricosa</name>
    <dbReference type="NCBI Taxonomy" id="182803"/>
    <lineage>
        <taxon>Eukaryota</taxon>
        <taxon>Metazoa</taxon>
        <taxon>Ecdysozoa</taxon>
        <taxon>Arthropoda</taxon>
        <taxon>Chelicerata</taxon>
        <taxon>Arachnida</taxon>
        <taxon>Araneae</taxon>
        <taxon>Araneomorphae</taxon>
        <taxon>Entelegynae</taxon>
        <taxon>Araneoidea</taxon>
        <taxon>Araneidae</taxon>
        <taxon>Araneus</taxon>
    </lineage>
</organism>
<gene>
    <name evidence="1" type="ORF">AVEN_60705_1</name>
</gene>
<sequence>LATTLGSGVYALIAVAAHDHAGPSVVLSILMAAVTSCLGGENIDENIRLEKATVVSSVLIVGRVWIWEHRIGGLRLHTMEYPLFIRA</sequence>
<dbReference type="Proteomes" id="UP000499080">
    <property type="component" value="Unassembled WGS sequence"/>
</dbReference>
<keyword evidence="2" id="KW-1185">Reference proteome</keyword>
<dbReference type="OrthoDB" id="3900342at2759"/>
<protein>
    <submittedName>
        <fullName evidence="1">Uncharacterized protein</fullName>
    </submittedName>
</protein>
<feature type="non-terminal residue" evidence="1">
    <location>
        <position position="1"/>
    </location>
</feature>
<evidence type="ECO:0000313" key="1">
    <source>
        <dbReference type="EMBL" id="GBN69792.1"/>
    </source>
</evidence>
<evidence type="ECO:0000313" key="2">
    <source>
        <dbReference type="Proteomes" id="UP000499080"/>
    </source>
</evidence>